<organism evidence="2 3">
    <name type="scientific">Clavelina lepadiformis</name>
    <name type="common">Light-bulb sea squirt</name>
    <name type="synonym">Ascidia lepadiformis</name>
    <dbReference type="NCBI Taxonomy" id="159417"/>
    <lineage>
        <taxon>Eukaryota</taxon>
        <taxon>Metazoa</taxon>
        <taxon>Chordata</taxon>
        <taxon>Tunicata</taxon>
        <taxon>Ascidiacea</taxon>
        <taxon>Aplousobranchia</taxon>
        <taxon>Clavelinidae</taxon>
        <taxon>Clavelina</taxon>
    </lineage>
</organism>
<feature type="compositionally biased region" description="Basic and acidic residues" evidence="1">
    <location>
        <begin position="45"/>
        <end position="73"/>
    </location>
</feature>
<gene>
    <name evidence="2" type="ORF">CVLEPA_LOCUS16474</name>
</gene>
<proteinExistence type="predicted"/>
<accession>A0ABP0G0J2</accession>
<reference evidence="2 3" key="1">
    <citation type="submission" date="2024-02" db="EMBL/GenBank/DDBJ databases">
        <authorList>
            <person name="Daric V."/>
            <person name="Darras S."/>
        </authorList>
    </citation>
    <scope>NUCLEOTIDE SEQUENCE [LARGE SCALE GENOMIC DNA]</scope>
</reference>
<evidence type="ECO:0000313" key="3">
    <source>
        <dbReference type="Proteomes" id="UP001642483"/>
    </source>
</evidence>
<dbReference type="EMBL" id="CAWYQH010000099">
    <property type="protein sequence ID" value="CAK8685340.1"/>
    <property type="molecule type" value="Genomic_DNA"/>
</dbReference>
<name>A0ABP0G0J2_CLALP</name>
<evidence type="ECO:0000256" key="1">
    <source>
        <dbReference type="SAM" id="MobiDB-lite"/>
    </source>
</evidence>
<feature type="region of interest" description="Disordered" evidence="1">
    <location>
        <begin position="1"/>
        <end position="105"/>
    </location>
</feature>
<comment type="caution">
    <text evidence="2">The sequence shown here is derived from an EMBL/GenBank/DDBJ whole genome shotgun (WGS) entry which is preliminary data.</text>
</comment>
<dbReference type="Proteomes" id="UP001642483">
    <property type="component" value="Unassembled WGS sequence"/>
</dbReference>
<feature type="compositionally biased region" description="Low complexity" evidence="1">
    <location>
        <begin position="82"/>
        <end position="92"/>
    </location>
</feature>
<protein>
    <submittedName>
        <fullName evidence="2">Uncharacterized protein</fullName>
    </submittedName>
</protein>
<sequence>MKKVSTKLNSVKNQRVTEKEYRPLNTPPPMEVTSEKINYNRYKGRKPDEVLSEFHKEREKEVLSRIPRIHNERYSQPPPPNSSASPSSVGPSPTEPESPDEILPATSVISDQDRLAYTTIKRIITLKVHLSRIPATTASMPYTTARMTARKSTRYLSSNNQHDSNHRHHTVSRSVNYLSIQAPNQTTSPQPVPTLVGYYPSSSMSDIVCSIFIRQCPCHACTNSHICPPAISATTNHSNGSQILPILSI</sequence>
<feature type="compositionally biased region" description="Polar residues" evidence="1">
    <location>
        <begin position="1"/>
        <end position="14"/>
    </location>
</feature>
<evidence type="ECO:0000313" key="2">
    <source>
        <dbReference type="EMBL" id="CAK8685340.1"/>
    </source>
</evidence>
<keyword evidence="3" id="KW-1185">Reference proteome</keyword>